<accession>A0A9X9LDF2</accession>
<comment type="caution">
    <text evidence="1">The sequence shown here is derived from an EMBL/GenBank/DDBJ whole genome shotgun (WGS) entry which is preliminary data.</text>
</comment>
<dbReference type="Proteomes" id="UP000269945">
    <property type="component" value="Unassembled WGS sequence"/>
</dbReference>
<evidence type="ECO:0000313" key="1">
    <source>
        <dbReference type="EMBL" id="VCW51726.1"/>
    </source>
</evidence>
<reference evidence="1 2" key="1">
    <citation type="submission" date="2018-10" db="EMBL/GenBank/DDBJ databases">
        <authorList>
            <person name="Ekblom R."/>
            <person name="Jareborg N."/>
        </authorList>
    </citation>
    <scope>NUCLEOTIDE SEQUENCE [LARGE SCALE GENOMIC DNA]</scope>
    <source>
        <tissue evidence="1">Muscle</tissue>
    </source>
</reference>
<sequence length="59" mass="6858">MVQDNHLSCEAKCFHWWVIFAVTNHITMMNIFDSWVLVTEAHMCPQTASLKLHGAFQHT</sequence>
<dbReference type="EMBL" id="CYRY02000904">
    <property type="protein sequence ID" value="VCW51726.1"/>
    <property type="molecule type" value="Genomic_DNA"/>
</dbReference>
<gene>
    <name evidence="1" type="ORF">BN2614_LOCUS2</name>
</gene>
<keyword evidence="2" id="KW-1185">Reference proteome</keyword>
<protein>
    <submittedName>
        <fullName evidence="1">Uncharacterized protein</fullName>
    </submittedName>
</protein>
<evidence type="ECO:0000313" key="2">
    <source>
        <dbReference type="Proteomes" id="UP000269945"/>
    </source>
</evidence>
<proteinExistence type="predicted"/>
<dbReference type="AlphaFoldDB" id="A0A9X9LDF2"/>
<name>A0A9X9LDF2_GULGU</name>
<organism evidence="1 2">
    <name type="scientific">Gulo gulo</name>
    <name type="common">Wolverine</name>
    <name type="synonym">Gluton</name>
    <dbReference type="NCBI Taxonomy" id="48420"/>
    <lineage>
        <taxon>Eukaryota</taxon>
        <taxon>Metazoa</taxon>
        <taxon>Chordata</taxon>
        <taxon>Craniata</taxon>
        <taxon>Vertebrata</taxon>
        <taxon>Euteleostomi</taxon>
        <taxon>Mammalia</taxon>
        <taxon>Eutheria</taxon>
        <taxon>Laurasiatheria</taxon>
        <taxon>Carnivora</taxon>
        <taxon>Caniformia</taxon>
        <taxon>Musteloidea</taxon>
        <taxon>Mustelidae</taxon>
        <taxon>Guloninae</taxon>
        <taxon>Gulo</taxon>
    </lineage>
</organism>